<dbReference type="InterPro" id="IPR050113">
    <property type="entry name" value="Ub_conjugating_enzyme"/>
</dbReference>
<organism evidence="7 8">
    <name type="scientific">Ramazzottius varieornatus</name>
    <name type="common">Water bear</name>
    <name type="synonym">Tardigrade</name>
    <dbReference type="NCBI Taxonomy" id="947166"/>
    <lineage>
        <taxon>Eukaryota</taxon>
        <taxon>Metazoa</taxon>
        <taxon>Ecdysozoa</taxon>
        <taxon>Tardigrada</taxon>
        <taxon>Eutardigrada</taxon>
        <taxon>Parachela</taxon>
        <taxon>Hypsibioidea</taxon>
        <taxon>Ramazzottiidae</taxon>
        <taxon>Ramazzottius</taxon>
    </lineage>
</organism>
<dbReference type="Pfam" id="PF00179">
    <property type="entry name" value="UQ_con"/>
    <property type="match status" value="1"/>
</dbReference>
<keyword evidence="8" id="KW-1185">Reference proteome</keyword>
<dbReference type="SUPFAM" id="SSF54495">
    <property type="entry name" value="UBC-like"/>
    <property type="match status" value="1"/>
</dbReference>
<dbReference type="Gene3D" id="3.10.110.10">
    <property type="entry name" value="Ubiquitin Conjugating Enzyme"/>
    <property type="match status" value="1"/>
</dbReference>
<feature type="compositionally biased region" description="Acidic residues" evidence="5">
    <location>
        <begin position="217"/>
        <end position="233"/>
    </location>
</feature>
<dbReference type="SMART" id="SM00212">
    <property type="entry name" value="UBCc"/>
    <property type="match status" value="1"/>
</dbReference>
<dbReference type="PROSITE" id="PS50127">
    <property type="entry name" value="UBC_2"/>
    <property type="match status" value="1"/>
</dbReference>
<sequence>MSSVTRGGKTGAAGASHHAVRVLMQEFQLLQKEPMEGFRVKLLKEDNLFEWEVAIFGPPDTLFAGGYFRATMKFPQDYPFSPPSLKFTTKILHPNVYDNGTVCISILHPPTDDPRSGELPSERWNPTQNVHSILMSIISLLNEPNTSSPANVDASVMYRKWKEKGDKGYENTVREQVNATKADAVRDGIVVPQTVEEYCIKNSPLKKDPSLDMNDFFQDDYEDDDALSEDEEPTLNSFTAKRKEDEKVLETKTPESTNKRSKQTDSTVPDRT</sequence>
<dbReference type="EMBL" id="BDGG01000002">
    <property type="protein sequence ID" value="GAU92630.1"/>
    <property type="molecule type" value="Genomic_DNA"/>
</dbReference>
<feature type="active site" description="Glycyl thioester intermediate" evidence="3">
    <location>
        <position position="103"/>
    </location>
</feature>
<protein>
    <recommendedName>
        <fullName evidence="6">UBC core domain-containing protein</fullName>
    </recommendedName>
</protein>
<feature type="domain" description="UBC core" evidence="6">
    <location>
        <begin position="18"/>
        <end position="182"/>
    </location>
</feature>
<evidence type="ECO:0000259" key="6">
    <source>
        <dbReference type="PROSITE" id="PS50127"/>
    </source>
</evidence>
<evidence type="ECO:0000256" key="5">
    <source>
        <dbReference type="SAM" id="MobiDB-lite"/>
    </source>
</evidence>
<keyword evidence="4" id="KW-0067">ATP-binding</keyword>
<evidence type="ECO:0000313" key="8">
    <source>
        <dbReference type="Proteomes" id="UP000186922"/>
    </source>
</evidence>
<evidence type="ECO:0000256" key="1">
    <source>
        <dbReference type="ARBA" id="ARBA00022679"/>
    </source>
</evidence>
<dbReference type="InterPro" id="IPR000608">
    <property type="entry name" value="UBC"/>
</dbReference>
<dbReference type="Proteomes" id="UP000186922">
    <property type="component" value="Unassembled WGS sequence"/>
</dbReference>
<dbReference type="GO" id="GO:0005524">
    <property type="term" value="F:ATP binding"/>
    <property type="evidence" value="ECO:0007669"/>
    <property type="project" value="UniProtKB-UniRule"/>
</dbReference>
<feature type="compositionally biased region" description="Basic and acidic residues" evidence="5">
    <location>
        <begin position="241"/>
        <end position="253"/>
    </location>
</feature>
<evidence type="ECO:0000256" key="4">
    <source>
        <dbReference type="RuleBase" id="RU362109"/>
    </source>
</evidence>
<name>A0A1D1UVR9_RAMVA</name>
<gene>
    <name evidence="7" type="primary">RvY_04685-1</name>
    <name evidence="7" type="synonym">RvY_04685.1</name>
    <name evidence="7" type="ORF">RvY_04685</name>
</gene>
<accession>A0A1D1UVR9</accession>
<dbReference type="InterPro" id="IPR016135">
    <property type="entry name" value="UBQ-conjugating_enzyme/RWD"/>
</dbReference>
<dbReference type="CDD" id="cd23803">
    <property type="entry name" value="UBCc_UBE2R"/>
    <property type="match status" value="1"/>
</dbReference>
<keyword evidence="1" id="KW-0808">Transferase</keyword>
<reference evidence="7 8" key="1">
    <citation type="journal article" date="2016" name="Nat. Commun.">
        <title>Extremotolerant tardigrade genome and improved radiotolerance of human cultured cells by tardigrade-unique protein.</title>
        <authorList>
            <person name="Hashimoto T."/>
            <person name="Horikawa D.D."/>
            <person name="Saito Y."/>
            <person name="Kuwahara H."/>
            <person name="Kozuka-Hata H."/>
            <person name="Shin-I T."/>
            <person name="Minakuchi Y."/>
            <person name="Ohishi K."/>
            <person name="Motoyama A."/>
            <person name="Aizu T."/>
            <person name="Enomoto A."/>
            <person name="Kondo K."/>
            <person name="Tanaka S."/>
            <person name="Hara Y."/>
            <person name="Koshikawa S."/>
            <person name="Sagara H."/>
            <person name="Miura T."/>
            <person name="Yokobori S."/>
            <person name="Miyagawa K."/>
            <person name="Suzuki Y."/>
            <person name="Kubo T."/>
            <person name="Oyama M."/>
            <person name="Kohara Y."/>
            <person name="Fujiyama A."/>
            <person name="Arakawa K."/>
            <person name="Katayama T."/>
            <person name="Toyoda A."/>
            <person name="Kunieda T."/>
        </authorList>
    </citation>
    <scope>NUCLEOTIDE SEQUENCE [LARGE SCALE GENOMIC DNA]</scope>
    <source>
        <strain evidence="7 8">YOKOZUNA-1</strain>
    </source>
</reference>
<dbReference type="PANTHER" id="PTHR24067">
    <property type="entry name" value="UBIQUITIN-CONJUGATING ENZYME E2"/>
    <property type="match status" value="1"/>
</dbReference>
<evidence type="ECO:0000256" key="2">
    <source>
        <dbReference type="ARBA" id="ARBA00022786"/>
    </source>
</evidence>
<dbReference type="GO" id="GO:0016740">
    <property type="term" value="F:transferase activity"/>
    <property type="evidence" value="ECO:0007669"/>
    <property type="project" value="UniProtKB-KW"/>
</dbReference>
<proteinExistence type="inferred from homology"/>
<comment type="caution">
    <text evidence="7">The sequence shown here is derived from an EMBL/GenBank/DDBJ whole genome shotgun (WGS) entry which is preliminary data.</text>
</comment>
<keyword evidence="2 4" id="KW-0833">Ubl conjugation pathway</keyword>
<dbReference type="AlphaFoldDB" id="A0A1D1UVR9"/>
<dbReference type="InterPro" id="IPR023313">
    <property type="entry name" value="UBQ-conjugating_AS"/>
</dbReference>
<feature type="region of interest" description="Disordered" evidence="5">
    <location>
        <begin position="209"/>
        <end position="272"/>
    </location>
</feature>
<comment type="similarity">
    <text evidence="4">Belongs to the ubiquitin-conjugating enzyme family.</text>
</comment>
<dbReference type="FunFam" id="3.10.110.10:FF:000051">
    <property type="entry name" value="ubiquitin-conjugating enzyme E2 R2-like"/>
    <property type="match status" value="1"/>
</dbReference>
<evidence type="ECO:0000256" key="3">
    <source>
        <dbReference type="PROSITE-ProRule" id="PRU10133"/>
    </source>
</evidence>
<evidence type="ECO:0000313" key="7">
    <source>
        <dbReference type="EMBL" id="GAU92630.1"/>
    </source>
</evidence>
<dbReference type="STRING" id="947166.A0A1D1UVR9"/>
<dbReference type="PROSITE" id="PS00183">
    <property type="entry name" value="UBC_1"/>
    <property type="match status" value="1"/>
</dbReference>
<dbReference type="OrthoDB" id="19692at2759"/>
<keyword evidence="4" id="KW-0547">Nucleotide-binding</keyword>